<dbReference type="Pfam" id="PF13359">
    <property type="entry name" value="DDE_Tnp_4"/>
    <property type="match status" value="1"/>
</dbReference>
<dbReference type="AlphaFoldDB" id="A0A3N4J3U2"/>
<keyword evidence="2" id="KW-0479">Metal-binding</keyword>
<dbReference type="OrthoDB" id="5289248at2759"/>
<feature type="domain" description="DDE Tnp4" evidence="3">
    <location>
        <begin position="95"/>
        <end position="242"/>
    </location>
</feature>
<dbReference type="Proteomes" id="UP000276215">
    <property type="component" value="Unassembled WGS sequence"/>
</dbReference>
<evidence type="ECO:0000256" key="2">
    <source>
        <dbReference type="ARBA" id="ARBA00022723"/>
    </source>
</evidence>
<dbReference type="EMBL" id="ML120462">
    <property type="protein sequence ID" value="RPA92969.1"/>
    <property type="molecule type" value="Genomic_DNA"/>
</dbReference>
<name>A0A3N4J3U2_9PEZI</name>
<evidence type="ECO:0000313" key="5">
    <source>
        <dbReference type="Proteomes" id="UP000276215"/>
    </source>
</evidence>
<gene>
    <name evidence="4" type="ORF">L873DRAFT_1707377</name>
</gene>
<evidence type="ECO:0000256" key="1">
    <source>
        <dbReference type="ARBA" id="ARBA00001968"/>
    </source>
</evidence>
<dbReference type="GO" id="GO:0046872">
    <property type="term" value="F:metal ion binding"/>
    <property type="evidence" value="ECO:0007669"/>
    <property type="project" value="UniProtKB-KW"/>
</dbReference>
<keyword evidence="5" id="KW-1185">Reference proteome</keyword>
<comment type="cofactor">
    <cofactor evidence="1">
        <name>a divalent metal cation</name>
        <dbReference type="ChEBI" id="CHEBI:60240"/>
    </cofactor>
</comment>
<organism evidence="4 5">
    <name type="scientific">Choiromyces venosus 120613-1</name>
    <dbReference type="NCBI Taxonomy" id="1336337"/>
    <lineage>
        <taxon>Eukaryota</taxon>
        <taxon>Fungi</taxon>
        <taxon>Dikarya</taxon>
        <taxon>Ascomycota</taxon>
        <taxon>Pezizomycotina</taxon>
        <taxon>Pezizomycetes</taxon>
        <taxon>Pezizales</taxon>
        <taxon>Tuberaceae</taxon>
        <taxon>Choiromyces</taxon>
    </lineage>
</organism>
<proteinExistence type="predicted"/>
<dbReference type="STRING" id="1336337.A0A3N4J3U2"/>
<accession>A0A3N4J3U2</accession>
<evidence type="ECO:0000259" key="3">
    <source>
        <dbReference type="Pfam" id="PF13359"/>
    </source>
</evidence>
<feature type="non-terminal residue" evidence="4">
    <location>
        <position position="1"/>
    </location>
</feature>
<evidence type="ECO:0000313" key="4">
    <source>
        <dbReference type="EMBL" id="RPA92969.1"/>
    </source>
</evidence>
<dbReference type="InterPro" id="IPR027806">
    <property type="entry name" value="HARBI1_dom"/>
</dbReference>
<reference evidence="4 5" key="1">
    <citation type="journal article" date="2018" name="Nat. Ecol. Evol.">
        <title>Pezizomycetes genomes reveal the molecular basis of ectomycorrhizal truffle lifestyle.</title>
        <authorList>
            <person name="Murat C."/>
            <person name="Payen T."/>
            <person name="Noel B."/>
            <person name="Kuo A."/>
            <person name="Morin E."/>
            <person name="Chen J."/>
            <person name="Kohler A."/>
            <person name="Krizsan K."/>
            <person name="Balestrini R."/>
            <person name="Da Silva C."/>
            <person name="Montanini B."/>
            <person name="Hainaut M."/>
            <person name="Levati E."/>
            <person name="Barry K.W."/>
            <person name="Belfiori B."/>
            <person name="Cichocki N."/>
            <person name="Clum A."/>
            <person name="Dockter R.B."/>
            <person name="Fauchery L."/>
            <person name="Guy J."/>
            <person name="Iotti M."/>
            <person name="Le Tacon F."/>
            <person name="Lindquist E.A."/>
            <person name="Lipzen A."/>
            <person name="Malagnac F."/>
            <person name="Mello A."/>
            <person name="Molinier V."/>
            <person name="Miyauchi S."/>
            <person name="Poulain J."/>
            <person name="Riccioni C."/>
            <person name="Rubini A."/>
            <person name="Sitrit Y."/>
            <person name="Splivallo R."/>
            <person name="Traeger S."/>
            <person name="Wang M."/>
            <person name="Zifcakova L."/>
            <person name="Wipf D."/>
            <person name="Zambonelli A."/>
            <person name="Paolocci F."/>
            <person name="Nowrousian M."/>
            <person name="Ottonello S."/>
            <person name="Baldrian P."/>
            <person name="Spatafora J.W."/>
            <person name="Henrissat B."/>
            <person name="Nagy L.G."/>
            <person name="Aury J.M."/>
            <person name="Wincker P."/>
            <person name="Grigoriev I.V."/>
            <person name="Bonfante P."/>
            <person name="Martin F.M."/>
        </authorList>
    </citation>
    <scope>NUCLEOTIDE SEQUENCE [LARGE SCALE GENOMIC DNA]</scope>
    <source>
        <strain evidence="4 5">120613-1</strain>
    </source>
</reference>
<protein>
    <recommendedName>
        <fullName evidence="3">DDE Tnp4 domain-containing protein</fullName>
    </recommendedName>
</protein>
<sequence length="273" mass="31092">SEEALCILLYRLSYPHRLKDCLKIFGCSQTQLSVIFNDLVTYLISQYAEKLVWDRERLTIGMLYQYAEAVKCVTGLPGIWGFVDGMMRLFCHPGEDQNVFYSGYKKTHAFKFQIIVTPDGLLSSLIGPFLAPVGDWVIWRSSRIVEILHDLFEEKTERLYVYDDSTYTPAFGVMGPFLAHVNKLLTTEEEAANIVMSGQRIVVEWGFAWVVNYWALNSFHSGLKLGLSPIAGYYMVATLLSNILLCISGGNQVSEKYHLLPPIVEEYLYILNN</sequence>